<evidence type="ECO:0000313" key="2">
    <source>
        <dbReference type="Proteomes" id="UP000326289"/>
    </source>
</evidence>
<dbReference type="AlphaFoldDB" id="A0A5N6JLY0"/>
<dbReference type="EMBL" id="ML732765">
    <property type="protein sequence ID" value="KAB8279319.1"/>
    <property type="molecule type" value="Genomic_DNA"/>
</dbReference>
<proteinExistence type="predicted"/>
<protein>
    <submittedName>
        <fullName evidence="1">Uncharacterized protein</fullName>
    </submittedName>
</protein>
<reference evidence="1 2" key="1">
    <citation type="submission" date="2019-04" db="EMBL/GenBank/DDBJ databases">
        <title>Fungal friends and foes A comparative genomics study of 23 Aspergillus species from section Flavi.</title>
        <authorList>
            <consortium name="DOE Joint Genome Institute"/>
            <person name="Kjaerbolling I."/>
            <person name="Vesth T.C."/>
            <person name="Frisvad J.C."/>
            <person name="Nybo J.L."/>
            <person name="Theobald S."/>
            <person name="Kildgaard S."/>
            <person name="Petersen T.I."/>
            <person name="Kuo A."/>
            <person name="Sato A."/>
            <person name="Lyhne E.K."/>
            <person name="Kogle M.E."/>
            <person name="Wiebenga A."/>
            <person name="Kun R.S."/>
            <person name="Lubbers R.J."/>
            <person name="Makela M.R."/>
            <person name="Barry K."/>
            <person name="Chovatia M."/>
            <person name="Clum A."/>
            <person name="Daum C."/>
            <person name="Haridas S."/>
            <person name="He G."/>
            <person name="LaButti K."/>
            <person name="Lipzen A."/>
            <person name="Mondo S."/>
            <person name="Pangilinan J."/>
            <person name="Riley R."/>
            <person name="Salamov A."/>
            <person name="Simmons B.A."/>
            <person name="Magnuson J.K."/>
            <person name="Henrissat B."/>
            <person name="Mortensen U.H."/>
            <person name="Larsen T.O."/>
            <person name="De vries R.P."/>
            <person name="Grigoriev I.V."/>
            <person name="Machida M."/>
            <person name="Baker S.E."/>
            <person name="Andersen M.R."/>
        </authorList>
    </citation>
    <scope>NUCLEOTIDE SEQUENCE [LARGE SCALE GENOMIC DNA]</scope>
    <source>
        <strain evidence="1 2">CBS 117635</strain>
    </source>
</reference>
<dbReference type="Proteomes" id="UP000326289">
    <property type="component" value="Unassembled WGS sequence"/>
</dbReference>
<keyword evidence="2" id="KW-1185">Reference proteome</keyword>
<gene>
    <name evidence="1" type="ORF">BDV30DRAFT_74202</name>
</gene>
<name>A0A5N6JLY0_9EURO</name>
<accession>A0A5N6JLY0</accession>
<sequence length="174" mass="20203">MARGPQQYLNEWIARMKVRGDIPVGKLTTLYEVSLGDFRGEYENIRKLRASRTRTLDDDGLLVHSEEWKTILPHILLQFVKERIHQISTKFHPEISKYPQEEKHLATLYPWLINKGRGDLFSTSNLVIKRRSLDFHKIQCPAPAHRSDFHTMRVAVTTPPSIPSVKPRDVPRKG</sequence>
<evidence type="ECO:0000313" key="1">
    <source>
        <dbReference type="EMBL" id="KAB8279319.1"/>
    </source>
</evidence>
<organism evidence="1 2">
    <name type="scientific">Aspergillus minisclerotigenes</name>
    <dbReference type="NCBI Taxonomy" id="656917"/>
    <lineage>
        <taxon>Eukaryota</taxon>
        <taxon>Fungi</taxon>
        <taxon>Dikarya</taxon>
        <taxon>Ascomycota</taxon>
        <taxon>Pezizomycotina</taxon>
        <taxon>Eurotiomycetes</taxon>
        <taxon>Eurotiomycetidae</taxon>
        <taxon>Eurotiales</taxon>
        <taxon>Aspergillaceae</taxon>
        <taxon>Aspergillus</taxon>
        <taxon>Aspergillus subgen. Circumdati</taxon>
    </lineage>
</organism>